<accession>A0A8J2P8K1</accession>
<dbReference type="InterPro" id="IPR001841">
    <property type="entry name" value="Znf_RING"/>
</dbReference>
<evidence type="ECO:0000256" key="3">
    <source>
        <dbReference type="PROSITE-ProRule" id="PRU00175"/>
    </source>
</evidence>
<sequence>MGECSVCLFSLFATPFGGSQTPDPVATHCGHLFHMFCLEQTGDHRCPKCRLPQGAFRFFRIYPQVSDEVQALEAALETMRLEKSKADIKVESLQNELKLQRNDNEARIRRGIPRIFLENQDTYDDSKCYNCESAVHEGKDCPNPP</sequence>
<keyword evidence="5" id="KW-0732">Signal</keyword>
<organism evidence="7 8">
    <name type="scientific">Allacma fusca</name>
    <dbReference type="NCBI Taxonomy" id="39272"/>
    <lineage>
        <taxon>Eukaryota</taxon>
        <taxon>Metazoa</taxon>
        <taxon>Ecdysozoa</taxon>
        <taxon>Arthropoda</taxon>
        <taxon>Hexapoda</taxon>
        <taxon>Collembola</taxon>
        <taxon>Symphypleona</taxon>
        <taxon>Sminthuridae</taxon>
        <taxon>Allacma</taxon>
    </lineage>
</organism>
<feature type="domain" description="RING-type" evidence="6">
    <location>
        <begin position="4"/>
        <end position="50"/>
    </location>
</feature>
<dbReference type="Proteomes" id="UP000708208">
    <property type="component" value="Unassembled WGS sequence"/>
</dbReference>
<evidence type="ECO:0000259" key="6">
    <source>
        <dbReference type="PROSITE" id="PS50089"/>
    </source>
</evidence>
<evidence type="ECO:0000256" key="4">
    <source>
        <dbReference type="SAM" id="Coils"/>
    </source>
</evidence>
<protein>
    <recommendedName>
        <fullName evidence="6">RING-type domain-containing protein</fullName>
    </recommendedName>
</protein>
<evidence type="ECO:0000313" key="8">
    <source>
        <dbReference type="Proteomes" id="UP000708208"/>
    </source>
</evidence>
<evidence type="ECO:0000256" key="5">
    <source>
        <dbReference type="SAM" id="SignalP"/>
    </source>
</evidence>
<evidence type="ECO:0000313" key="7">
    <source>
        <dbReference type="EMBL" id="CAG7727896.1"/>
    </source>
</evidence>
<feature type="chain" id="PRO_5035237472" description="RING-type domain-containing protein" evidence="5">
    <location>
        <begin position="20"/>
        <end position="145"/>
    </location>
</feature>
<keyword evidence="2" id="KW-0862">Zinc</keyword>
<dbReference type="PROSITE" id="PS50089">
    <property type="entry name" value="ZF_RING_2"/>
    <property type="match status" value="1"/>
</dbReference>
<dbReference type="OrthoDB" id="8062037at2759"/>
<gene>
    <name evidence="7" type="ORF">AFUS01_LOCUS16712</name>
</gene>
<evidence type="ECO:0000256" key="1">
    <source>
        <dbReference type="ARBA" id="ARBA00022771"/>
    </source>
</evidence>
<dbReference type="AlphaFoldDB" id="A0A8J2P8K1"/>
<name>A0A8J2P8K1_9HEXA</name>
<feature type="signal peptide" evidence="5">
    <location>
        <begin position="1"/>
        <end position="19"/>
    </location>
</feature>
<keyword evidence="4" id="KW-0175">Coiled coil</keyword>
<dbReference type="GO" id="GO:0008270">
    <property type="term" value="F:zinc ion binding"/>
    <property type="evidence" value="ECO:0007669"/>
    <property type="project" value="UniProtKB-KW"/>
</dbReference>
<evidence type="ECO:0000256" key="2">
    <source>
        <dbReference type="ARBA" id="ARBA00022833"/>
    </source>
</evidence>
<dbReference type="SMART" id="SM00184">
    <property type="entry name" value="RING"/>
    <property type="match status" value="1"/>
</dbReference>
<proteinExistence type="predicted"/>
<comment type="caution">
    <text evidence="7">The sequence shown here is derived from an EMBL/GenBank/DDBJ whole genome shotgun (WGS) entry which is preliminary data.</text>
</comment>
<feature type="coiled-coil region" evidence="4">
    <location>
        <begin position="62"/>
        <end position="110"/>
    </location>
</feature>
<reference evidence="7" key="1">
    <citation type="submission" date="2021-06" db="EMBL/GenBank/DDBJ databases">
        <authorList>
            <person name="Hodson N. C."/>
            <person name="Mongue J. A."/>
            <person name="Jaron S. K."/>
        </authorList>
    </citation>
    <scope>NUCLEOTIDE SEQUENCE</scope>
</reference>
<keyword evidence="8" id="KW-1185">Reference proteome</keyword>
<dbReference type="EMBL" id="CAJVCH010154870">
    <property type="protein sequence ID" value="CAG7727896.1"/>
    <property type="molecule type" value="Genomic_DNA"/>
</dbReference>
<keyword evidence="1 3" id="KW-0863">Zinc-finger</keyword>
<keyword evidence="1 3" id="KW-0479">Metal-binding</keyword>